<dbReference type="GO" id="GO:0008270">
    <property type="term" value="F:zinc ion binding"/>
    <property type="evidence" value="ECO:0007669"/>
    <property type="project" value="InterPro"/>
</dbReference>
<evidence type="ECO:0000313" key="4">
    <source>
        <dbReference type="EMBL" id="EET44719.1"/>
    </source>
</evidence>
<dbReference type="InterPro" id="IPR034154">
    <property type="entry name" value="TOPRIM_DnaG/twinkle"/>
</dbReference>
<dbReference type="Proteomes" id="UP000005365">
    <property type="component" value="Unassembled WGS sequence"/>
</dbReference>
<dbReference type="EMBL" id="ACKO02000007">
    <property type="protein sequence ID" value="EET44719.1"/>
    <property type="molecule type" value="Genomic_DNA"/>
</dbReference>
<dbReference type="InterPro" id="IPR027417">
    <property type="entry name" value="P-loop_NTPase"/>
</dbReference>
<dbReference type="InterPro" id="IPR045455">
    <property type="entry name" value="NrS-1_pol-like_helicase"/>
</dbReference>
<evidence type="ECO:0008006" key="6">
    <source>
        <dbReference type="Google" id="ProtNLM"/>
    </source>
</evidence>
<gene>
    <name evidence="4" type="ORF">NEISICOT_01382</name>
</gene>
<dbReference type="eggNOG" id="COG5545">
    <property type="taxonomic scope" value="Bacteria"/>
</dbReference>
<keyword evidence="5" id="KW-1185">Reference proteome</keyword>
<protein>
    <recommendedName>
        <fullName evidence="6">Toprim domain-containing protein</fullName>
    </recommendedName>
</protein>
<organism evidence="4 5">
    <name type="scientific">Neisseria sicca ATCC 29256</name>
    <dbReference type="NCBI Taxonomy" id="547045"/>
    <lineage>
        <taxon>Bacteria</taxon>
        <taxon>Pseudomonadati</taxon>
        <taxon>Pseudomonadota</taxon>
        <taxon>Betaproteobacteria</taxon>
        <taxon>Neisseriales</taxon>
        <taxon>Neisseriaceae</taxon>
        <taxon>Neisseria</taxon>
    </lineage>
</organism>
<reference evidence="4" key="1">
    <citation type="submission" date="2009-07" db="EMBL/GenBank/DDBJ databases">
        <authorList>
            <person name="Weinstock G."/>
            <person name="Sodergren E."/>
            <person name="Clifton S."/>
            <person name="Fulton L."/>
            <person name="Fulton B."/>
            <person name="Courtney L."/>
            <person name="Fronick C."/>
            <person name="Harrison M."/>
            <person name="Strong C."/>
            <person name="Farmer C."/>
            <person name="Delahaunty K."/>
            <person name="Markovic C."/>
            <person name="Hall O."/>
            <person name="Minx P."/>
            <person name="Tomlinson C."/>
            <person name="Mitreva M."/>
            <person name="Nelson J."/>
            <person name="Hou S."/>
            <person name="Wollam A."/>
            <person name="Pepin K.H."/>
            <person name="Johnson M."/>
            <person name="Bhonagiri V."/>
            <person name="Nash W.E."/>
            <person name="Warren W."/>
            <person name="Chinwalla A."/>
            <person name="Mardis E.R."/>
            <person name="Wilson R.K."/>
        </authorList>
    </citation>
    <scope>NUCLEOTIDE SEQUENCE [LARGE SCALE GENOMIC DNA]</scope>
    <source>
        <strain evidence="4">ATCC 29256</strain>
    </source>
</reference>
<dbReference type="CDD" id="cd01029">
    <property type="entry name" value="TOPRIM_primases"/>
    <property type="match status" value="1"/>
</dbReference>
<feature type="region of interest" description="Disordered" evidence="1">
    <location>
        <begin position="901"/>
        <end position="927"/>
    </location>
</feature>
<dbReference type="SUPFAM" id="SSF57783">
    <property type="entry name" value="Zinc beta-ribbon"/>
    <property type="match status" value="1"/>
</dbReference>
<dbReference type="Gene3D" id="3.90.580.10">
    <property type="entry name" value="Zinc finger, CHC2-type domain"/>
    <property type="match status" value="1"/>
</dbReference>
<dbReference type="eggNOG" id="COG3378">
    <property type="taxonomic scope" value="Bacteria"/>
</dbReference>
<dbReference type="GO" id="GO:0003677">
    <property type="term" value="F:DNA binding"/>
    <property type="evidence" value="ECO:0007669"/>
    <property type="project" value="InterPro"/>
</dbReference>
<evidence type="ECO:0000259" key="3">
    <source>
        <dbReference type="Pfam" id="PF19898"/>
    </source>
</evidence>
<dbReference type="Gene3D" id="3.40.50.300">
    <property type="entry name" value="P-loop containing nucleotide triphosphate hydrolases"/>
    <property type="match status" value="1"/>
</dbReference>
<dbReference type="AlphaFoldDB" id="C6M4D6"/>
<feature type="domain" description="DUF6371" evidence="3">
    <location>
        <begin position="199"/>
        <end position="272"/>
    </location>
</feature>
<dbReference type="Pfam" id="PF19898">
    <property type="entry name" value="DUF6371"/>
    <property type="match status" value="1"/>
</dbReference>
<evidence type="ECO:0000259" key="2">
    <source>
        <dbReference type="Pfam" id="PF19263"/>
    </source>
</evidence>
<dbReference type="Pfam" id="PF19263">
    <property type="entry name" value="DUF5906"/>
    <property type="match status" value="1"/>
</dbReference>
<evidence type="ECO:0000256" key="1">
    <source>
        <dbReference type="SAM" id="MobiDB-lite"/>
    </source>
</evidence>
<dbReference type="RefSeq" id="WP_003757631.1">
    <property type="nucleotide sequence ID" value="NZ_ACKO02000007.1"/>
</dbReference>
<comment type="caution">
    <text evidence="4">The sequence shown here is derived from an EMBL/GenBank/DDBJ whole genome shotgun (WGS) entry which is preliminary data.</text>
</comment>
<accession>C6M4D6</accession>
<feature type="domain" description="NrS-1 polymerase-like helicase" evidence="2">
    <location>
        <begin position="639"/>
        <end position="748"/>
    </location>
</feature>
<evidence type="ECO:0000313" key="5">
    <source>
        <dbReference type="Proteomes" id="UP000005365"/>
    </source>
</evidence>
<dbReference type="GO" id="GO:0006260">
    <property type="term" value="P:DNA replication"/>
    <property type="evidence" value="ECO:0007669"/>
    <property type="project" value="InterPro"/>
</dbReference>
<dbReference type="InterPro" id="IPR045951">
    <property type="entry name" value="DUF6371"/>
</dbReference>
<proteinExistence type="predicted"/>
<dbReference type="InterPro" id="IPR036977">
    <property type="entry name" value="DNA_primase_Znf_CHC2"/>
</dbReference>
<feature type="region of interest" description="Disordered" evidence="1">
    <location>
        <begin position="373"/>
        <end position="404"/>
    </location>
</feature>
<name>C6M4D6_NEISI</name>
<sequence>MENKLDFKTVADAALNAVDNLLAEWLPSGKYKGHEFFALNPTRADKHLGSFAVNTHSGAWADYATNDAGGDLVSLYAYLFCNGRQGDALKAVAERLRIGNFGAVERKEWDGEPKTGKSKRESWQPIAPFDEGRLKYLEGSQVYRLCKNERAEGLRAVYRDADGKPLCVVQRFIDQDGGKSDLPFVWAKNSEGVEKWTSRRLKDPQPLFGLDALAERPDAPVLIVEGEKCKLAAEAYFDLKGWVAVSWLGGCNGWKKADWSPLAGRNVLIWPDCDSQREKLSKKDEAAGVKPSDMPYLPWRGQPGMKAALGIAQVLKESGCTVKIVNIPNPGVWPSGYDIADVISDTEPLTTVREMMADTLVFPFSDDIDGQPFPRLSDKERAAQNAPTATKGGGGDGDDAEYDGENPRLAELLKNYAQIGLKEKVLNLETGESFSRSQLEKVFSRPAVLTWFHLHDRNKLSELEAGILIKQKKLEAMADVSPVFKNALARYIYLDGTTDAYDRQLEAIVSLAAVKAAVPEEFDDWSKSPARLVCPMSNYVFEPDMPQGVVYKNEKLSHINAFKGLPKKAEAPEKPFAPETPLAELEKHFPKCANIIGLVRHLCSGNGNLSEACTEWVLNWLACRFRRPAEKPATALVFISETQGVGKSTFGEKVVKELFGEYLRQLDQNALESRFNASLLFALVTIFEEISPSDERLNVIGKLKNMITSDVIMVERKGRDAEKHNDFNSFIIFSNDERSIPIESNDRRFMVLSCNRKYSDAQYEALQAEIDNGGVDEFARFLYALPLMYSDGDTRRAFTPHTKPLTTEIKRRMINLNKPSWEAFLDDWWRGDLGLPFISCAAGDLWSAYKKWCIDTKTFHMQQKNFYANMAKRLADLRSTVTIHGQPKKVRFFAVPHSWLSPDNQEKFPPPNTDKTERGSEGSVSKADYYGRQIEAFALASDSDRF</sequence>